<evidence type="ECO:0000256" key="1">
    <source>
        <dbReference type="ARBA" id="ARBA00006847"/>
    </source>
</evidence>
<dbReference type="Gene3D" id="3.40.50.300">
    <property type="entry name" value="P-loop containing nucleotide triphosphate hydrolases"/>
    <property type="match status" value="2"/>
</dbReference>
<dbReference type="NCBIfam" id="TIGR01596">
    <property type="entry name" value="cas3_HD"/>
    <property type="match status" value="1"/>
</dbReference>
<dbReference type="Pfam" id="PF22590">
    <property type="entry name" value="Cas3-like_C_2"/>
    <property type="match status" value="1"/>
</dbReference>
<keyword evidence="4" id="KW-0479">Metal-binding</keyword>
<keyword evidence="14" id="KW-1185">Reference proteome</keyword>
<dbReference type="KEGG" id="chy:CHY_2154"/>
<dbReference type="HOGENOM" id="CLU_010123_1_1_9"/>
<sequence length="814" mass="93476">MVYYSHFDTGAEKLLKDHLQEVTASMVKKFQGLPGLDREAFLKSLKAAGLGHDFGKYTSYFQDHLVNKKAVGPLSHHAFLSAVWASAQFLNENIEGSHQYLALLIFLAVLRHHGDLDHPLNNLASKRALRENAVYNESLKNKLEILKMQLEDLLLNPEIDRENQELWQKHGFKYLPLGEFTRNYQDYLGRLYTLYQDLTEEEEEIRFLFYFATLYLYSLLIDSDKKSAAQALKEFARKELPFSVMAEYQKELSQKAEKSYVNTLRQNLFAKVISNVEKHFEGEIFSLTAPTGSGKTLAGLGAAFKLRELIAREKGYTPRIIYALPFTSIIDQNYEVIKRILETKVTDFPENESLYLIKHHHLADLSFRVEKEEIEVEKALLFTESWESEIIVTTFVQLFHTFFGFKNRLLKKFHKLSGSIILLDEVQNIPFEYWGAVREIFLQAVKLLDCKVILMTATKPLIFSPEECIELAGTEEEIAEMFGALNRVKLSYLPEKMTIAEFVRSFKEKYSKDKSYLIVVNTIKSSIELYRKIKELDLGIPLFYLSTNITPKERSQRLLAIKQLNQQNKPFVLVSTQVVEAGVDLDASCVIRDAGPLDSVIQVAGRCNRSGQKELGEVILMNLITDEGKDFATRIYGPVLLKQTRELLEEAREIEEKAFGNLIGGYFLKITAEKLLSDSQGKKTLEAILNLSFADAPDGSPVISDFKLITEIPFYVDVFVELDEEAKLIWEEYKKGVIQESDDQKRRTNYLKLKSKLAQYIISVPGLEKNQSNIRGLEQAGSFFRLPLEYLEDYYSLETGFKRVTLGREEFEIL</sequence>
<evidence type="ECO:0000256" key="4">
    <source>
        <dbReference type="ARBA" id="ARBA00022723"/>
    </source>
</evidence>
<evidence type="ECO:0000256" key="8">
    <source>
        <dbReference type="ARBA" id="ARBA00022840"/>
    </source>
</evidence>
<dbReference type="STRING" id="246194.CHY_2154"/>
<organism evidence="13 14">
    <name type="scientific">Carboxydothermus hydrogenoformans (strain ATCC BAA-161 / DSM 6008 / Z-2901)</name>
    <dbReference type="NCBI Taxonomy" id="246194"/>
    <lineage>
        <taxon>Bacteria</taxon>
        <taxon>Bacillati</taxon>
        <taxon>Bacillota</taxon>
        <taxon>Clostridia</taxon>
        <taxon>Thermoanaerobacterales</taxon>
        <taxon>Thermoanaerobacteraceae</taxon>
        <taxon>Carboxydothermus</taxon>
    </lineage>
</organism>
<dbReference type="RefSeq" id="WP_011345041.1">
    <property type="nucleotide sequence ID" value="NC_007503.1"/>
</dbReference>
<keyword evidence="6" id="KW-0378">Hydrolase</keyword>
<keyword evidence="9" id="KW-0051">Antiviral defense</keyword>
<evidence type="ECO:0000259" key="11">
    <source>
        <dbReference type="PROSITE" id="PS51194"/>
    </source>
</evidence>
<reference evidence="13 14" key="1">
    <citation type="journal article" date="2005" name="PLoS Genet.">
        <title>Life in hot carbon monoxide: the complete genome sequence of Carboxydothermus hydrogenoformans Z-2901.</title>
        <authorList>
            <person name="Wu M."/>
            <person name="Ren Q."/>
            <person name="Durkin A.S."/>
            <person name="Daugherty S.C."/>
            <person name="Brinkac L.M."/>
            <person name="Dodson R.J."/>
            <person name="Madupu R."/>
            <person name="Sullivan S.A."/>
            <person name="Kolonay J.F."/>
            <person name="Haft D.H."/>
            <person name="Nelson W.C."/>
            <person name="Tallon L.J."/>
            <person name="Jones K.M."/>
            <person name="Ulrich L.E."/>
            <person name="Gonzalez J.M."/>
            <person name="Zhulin I.B."/>
            <person name="Robb F.T."/>
            <person name="Eisen J.A."/>
        </authorList>
    </citation>
    <scope>NUCLEOTIDE SEQUENCE [LARGE SCALE GENOMIC DNA]</scope>
    <source>
        <strain evidence="14">ATCC BAA-161 / DSM 6008 / Z-2901</strain>
    </source>
</reference>
<name>Q3AA66_CARHZ</name>
<dbReference type="InterPro" id="IPR011545">
    <property type="entry name" value="DEAD/DEAH_box_helicase_dom"/>
</dbReference>
<dbReference type="SMR" id="Q3AA66"/>
<dbReference type="CDD" id="cd09641">
    <property type="entry name" value="Cas3''_I"/>
    <property type="match status" value="1"/>
</dbReference>
<feature type="domain" description="Helicase ATP-binding" evidence="10">
    <location>
        <begin position="276"/>
        <end position="458"/>
    </location>
</feature>
<feature type="domain" description="HD Cas3-type" evidence="12">
    <location>
        <begin position="8"/>
        <end position="227"/>
    </location>
</feature>
<keyword evidence="5" id="KW-0547">Nucleotide-binding</keyword>
<dbReference type="PROSITE" id="PS51194">
    <property type="entry name" value="HELICASE_CTER"/>
    <property type="match status" value="1"/>
</dbReference>
<keyword evidence="8" id="KW-0067">ATP-binding</keyword>
<evidence type="ECO:0000256" key="6">
    <source>
        <dbReference type="ARBA" id="ARBA00022801"/>
    </source>
</evidence>
<accession>Q3AA66</accession>
<dbReference type="InterPro" id="IPR001650">
    <property type="entry name" value="Helicase_C-like"/>
</dbReference>
<dbReference type="GO" id="GO:0005524">
    <property type="term" value="F:ATP binding"/>
    <property type="evidence" value="ECO:0007669"/>
    <property type="project" value="UniProtKB-KW"/>
</dbReference>
<dbReference type="InterPro" id="IPR027417">
    <property type="entry name" value="P-loop_NTPase"/>
</dbReference>
<dbReference type="PANTHER" id="PTHR24031">
    <property type="entry name" value="RNA HELICASE"/>
    <property type="match status" value="1"/>
</dbReference>
<evidence type="ECO:0000259" key="10">
    <source>
        <dbReference type="PROSITE" id="PS51192"/>
    </source>
</evidence>
<comment type="similarity">
    <text evidence="2">In the central section; belongs to the CRISPR-associated helicase Cas3 family.</text>
</comment>
<evidence type="ECO:0000256" key="5">
    <source>
        <dbReference type="ARBA" id="ARBA00022741"/>
    </source>
</evidence>
<dbReference type="EMBL" id="CP000141">
    <property type="protein sequence ID" value="ABB14293.1"/>
    <property type="molecule type" value="Genomic_DNA"/>
</dbReference>
<proteinExistence type="inferred from homology"/>
<dbReference type="GO" id="GO:0051607">
    <property type="term" value="P:defense response to virus"/>
    <property type="evidence" value="ECO:0007669"/>
    <property type="project" value="UniProtKB-KW"/>
</dbReference>
<dbReference type="InterPro" id="IPR054712">
    <property type="entry name" value="Cas3-like_dom"/>
</dbReference>
<dbReference type="GO" id="GO:0016787">
    <property type="term" value="F:hydrolase activity"/>
    <property type="evidence" value="ECO:0007669"/>
    <property type="project" value="UniProtKB-KW"/>
</dbReference>
<evidence type="ECO:0000313" key="13">
    <source>
        <dbReference type="EMBL" id="ABB14293.1"/>
    </source>
</evidence>
<evidence type="ECO:0000256" key="2">
    <source>
        <dbReference type="ARBA" id="ARBA00009046"/>
    </source>
</evidence>
<dbReference type="GO" id="GO:0046872">
    <property type="term" value="F:metal ion binding"/>
    <property type="evidence" value="ECO:0007669"/>
    <property type="project" value="UniProtKB-KW"/>
</dbReference>
<dbReference type="Pfam" id="PF00270">
    <property type="entry name" value="DEAD"/>
    <property type="match status" value="1"/>
</dbReference>
<keyword evidence="3" id="KW-0540">Nuclease</keyword>
<dbReference type="SUPFAM" id="SSF52540">
    <property type="entry name" value="P-loop containing nucleoside triphosphate hydrolases"/>
    <property type="match status" value="1"/>
</dbReference>
<gene>
    <name evidence="13" type="primary">cas3</name>
    <name evidence="13" type="ordered locus">CHY_2154</name>
</gene>
<dbReference type="OrthoDB" id="9810236at2"/>
<dbReference type="PROSITE" id="PS51192">
    <property type="entry name" value="HELICASE_ATP_BIND_1"/>
    <property type="match status" value="1"/>
</dbReference>
<evidence type="ECO:0000259" key="12">
    <source>
        <dbReference type="PROSITE" id="PS51643"/>
    </source>
</evidence>
<dbReference type="AlphaFoldDB" id="Q3AA66"/>
<dbReference type="InParanoid" id="Q3AA66"/>
<dbReference type="InterPro" id="IPR038257">
    <property type="entry name" value="CRISPR-assoc_Cas3_HD_sf"/>
</dbReference>
<keyword evidence="7" id="KW-0347">Helicase</keyword>
<dbReference type="Gene3D" id="1.10.3210.30">
    <property type="match status" value="1"/>
</dbReference>
<dbReference type="GO" id="GO:0003676">
    <property type="term" value="F:nucleic acid binding"/>
    <property type="evidence" value="ECO:0007669"/>
    <property type="project" value="InterPro"/>
</dbReference>
<dbReference type="eggNOG" id="COG1203">
    <property type="taxonomic scope" value="Bacteria"/>
</dbReference>
<dbReference type="GO" id="GO:0004386">
    <property type="term" value="F:helicase activity"/>
    <property type="evidence" value="ECO:0007669"/>
    <property type="project" value="UniProtKB-KW"/>
</dbReference>
<evidence type="ECO:0000256" key="3">
    <source>
        <dbReference type="ARBA" id="ARBA00022722"/>
    </source>
</evidence>
<protein>
    <submittedName>
        <fullName evidence="13">CRISPR-associated helicase Cas3</fullName>
    </submittedName>
</protein>
<dbReference type="InterPro" id="IPR006474">
    <property type="entry name" value="Helicase_Cas3_CRISPR-ass_core"/>
</dbReference>
<dbReference type="CDD" id="cd17930">
    <property type="entry name" value="DEXHc_cas3"/>
    <property type="match status" value="1"/>
</dbReference>
<dbReference type="NCBIfam" id="TIGR01587">
    <property type="entry name" value="cas3_core"/>
    <property type="match status" value="1"/>
</dbReference>
<dbReference type="GO" id="GO:0004518">
    <property type="term" value="F:nuclease activity"/>
    <property type="evidence" value="ECO:0007669"/>
    <property type="project" value="UniProtKB-KW"/>
</dbReference>
<evidence type="ECO:0000256" key="9">
    <source>
        <dbReference type="ARBA" id="ARBA00023118"/>
    </source>
</evidence>
<dbReference type="Proteomes" id="UP000002706">
    <property type="component" value="Chromosome"/>
</dbReference>
<dbReference type="PROSITE" id="PS51643">
    <property type="entry name" value="HD_CAS3"/>
    <property type="match status" value="1"/>
</dbReference>
<dbReference type="SMART" id="SM00490">
    <property type="entry name" value="HELICc"/>
    <property type="match status" value="1"/>
</dbReference>
<comment type="similarity">
    <text evidence="1">In the N-terminal section; belongs to the CRISPR-associated nuclease Cas3-HD family.</text>
</comment>
<dbReference type="InterPro" id="IPR014001">
    <property type="entry name" value="Helicase_ATP-bd"/>
</dbReference>
<evidence type="ECO:0000256" key="7">
    <source>
        <dbReference type="ARBA" id="ARBA00022806"/>
    </source>
</evidence>
<dbReference type="SMART" id="SM00487">
    <property type="entry name" value="DEXDc"/>
    <property type="match status" value="1"/>
</dbReference>
<feature type="domain" description="Helicase C-terminal" evidence="11">
    <location>
        <begin position="498"/>
        <end position="660"/>
    </location>
</feature>
<dbReference type="InterPro" id="IPR006483">
    <property type="entry name" value="CRISPR-assoc_Cas3_HD"/>
</dbReference>
<evidence type="ECO:0000313" key="14">
    <source>
        <dbReference type="Proteomes" id="UP000002706"/>
    </source>
</evidence>